<evidence type="ECO:0000313" key="2">
    <source>
        <dbReference type="Proteomes" id="UP001500320"/>
    </source>
</evidence>
<name>A0ABP6NG23_9ACTN</name>
<dbReference type="Proteomes" id="UP001500320">
    <property type="component" value="Unassembled WGS sequence"/>
</dbReference>
<organism evidence="1 2">
    <name type="scientific">Planomonospora alba</name>
    <dbReference type="NCBI Taxonomy" id="161354"/>
    <lineage>
        <taxon>Bacteria</taxon>
        <taxon>Bacillati</taxon>
        <taxon>Actinomycetota</taxon>
        <taxon>Actinomycetes</taxon>
        <taxon>Streptosporangiales</taxon>
        <taxon>Streptosporangiaceae</taxon>
        <taxon>Planomonospora</taxon>
    </lineage>
</organism>
<dbReference type="RefSeq" id="WP_344861707.1">
    <property type="nucleotide sequence ID" value="NZ_BAAAUT010000031.1"/>
</dbReference>
<gene>
    <name evidence="1" type="ORF">GCM10010466_40110</name>
</gene>
<reference evidence="2" key="1">
    <citation type="journal article" date="2019" name="Int. J. Syst. Evol. Microbiol.">
        <title>The Global Catalogue of Microorganisms (GCM) 10K type strain sequencing project: providing services to taxonomists for standard genome sequencing and annotation.</title>
        <authorList>
            <consortium name="The Broad Institute Genomics Platform"/>
            <consortium name="The Broad Institute Genome Sequencing Center for Infectious Disease"/>
            <person name="Wu L."/>
            <person name="Ma J."/>
        </authorList>
    </citation>
    <scope>NUCLEOTIDE SEQUENCE [LARGE SCALE GENOMIC DNA]</scope>
    <source>
        <strain evidence="2">JCM 9373</strain>
    </source>
</reference>
<keyword evidence="2" id="KW-1185">Reference proteome</keyword>
<dbReference type="EMBL" id="BAAAUT010000031">
    <property type="protein sequence ID" value="GAA3145007.1"/>
    <property type="molecule type" value="Genomic_DNA"/>
</dbReference>
<sequence length="183" mass="19554">MSIDAMAPDWGTANDWVPAIGYRSQVQSIPAWQANERIAVSSLPSLIAVSLTLPADFSFQTLHLGIGDNPNATGSWRAAVYDGKRGYVAGAVTYDVQATPWGGWWQVSFPHSVPASPDGNSVWVALELSKLQNVELPVLKPTPAAVGLLDGMCYGSTAHTELPAVINFVGWDKQPRIPVVALS</sequence>
<proteinExistence type="predicted"/>
<comment type="caution">
    <text evidence="1">The sequence shown here is derived from an EMBL/GenBank/DDBJ whole genome shotgun (WGS) entry which is preliminary data.</text>
</comment>
<evidence type="ECO:0000313" key="1">
    <source>
        <dbReference type="EMBL" id="GAA3145007.1"/>
    </source>
</evidence>
<protein>
    <submittedName>
        <fullName evidence="1">Uncharacterized protein</fullName>
    </submittedName>
</protein>
<accession>A0ABP6NG23</accession>